<comment type="caution">
    <text evidence="1">The sequence shown here is derived from an EMBL/GenBank/DDBJ whole genome shotgun (WGS) entry which is preliminary data.</text>
</comment>
<reference evidence="1" key="1">
    <citation type="submission" date="2020-12" db="EMBL/GenBank/DDBJ databases">
        <title>Vagococcus allomyrinae sp. nov. and Enterococcus lavae sp. nov., isolated from the larvae of Allomyrina dichotoma.</title>
        <authorList>
            <person name="Lee S.D."/>
        </authorList>
    </citation>
    <scope>NUCLEOTIDE SEQUENCE</scope>
    <source>
        <strain evidence="1">BWB3-3</strain>
    </source>
</reference>
<proteinExistence type="predicted"/>
<dbReference type="RefSeq" id="WP_209528670.1">
    <property type="nucleotide sequence ID" value="NZ_JAEEGA010000008.1"/>
</dbReference>
<dbReference type="AlphaFoldDB" id="A0A940PBJ5"/>
<dbReference type="Proteomes" id="UP000674938">
    <property type="component" value="Unassembled WGS sequence"/>
</dbReference>
<evidence type="ECO:0000313" key="1">
    <source>
        <dbReference type="EMBL" id="MBP1041949.1"/>
    </source>
</evidence>
<dbReference type="NCBIfam" id="NF040897">
    <property type="entry name" value="SPJ_0845_Nterm"/>
    <property type="match status" value="1"/>
</dbReference>
<keyword evidence="2" id="KW-1185">Reference proteome</keyword>
<accession>A0A940PBJ5</accession>
<sequence>MALEHKKNDKLEKLFEEFAFDPYQEEQAARDKQVQEEAEKFLKKEQEQLAKKQQEG</sequence>
<gene>
    <name evidence="1" type="ORF">I6N95_13090</name>
</gene>
<name>A0A940PBJ5_9ENTE</name>
<dbReference type="EMBL" id="JAEEGA010000008">
    <property type="protein sequence ID" value="MBP1041949.1"/>
    <property type="molecule type" value="Genomic_DNA"/>
</dbReference>
<evidence type="ECO:0000313" key="2">
    <source>
        <dbReference type="Proteomes" id="UP000674938"/>
    </source>
</evidence>
<organism evidence="1 2">
    <name type="scientific">Vagococcus allomyrinae</name>
    <dbReference type="NCBI Taxonomy" id="2794353"/>
    <lineage>
        <taxon>Bacteria</taxon>
        <taxon>Bacillati</taxon>
        <taxon>Bacillota</taxon>
        <taxon>Bacilli</taxon>
        <taxon>Lactobacillales</taxon>
        <taxon>Enterococcaceae</taxon>
        <taxon>Vagococcus</taxon>
    </lineage>
</organism>
<dbReference type="InterPro" id="IPR047909">
    <property type="entry name" value="SPJ_0845-like_N"/>
</dbReference>
<protein>
    <submittedName>
        <fullName evidence="1">Uncharacterized protein</fullName>
    </submittedName>
</protein>